<accession>A0ACC2YT88</accession>
<dbReference type="EMBL" id="JAPDRP010000021">
    <property type="protein sequence ID" value="KAJ9638336.1"/>
    <property type="molecule type" value="Genomic_DNA"/>
</dbReference>
<keyword evidence="2" id="KW-1185">Reference proteome</keyword>
<reference evidence="1" key="1">
    <citation type="submission" date="2022-10" db="EMBL/GenBank/DDBJ databases">
        <title>Culturing micro-colonial fungi from biological soil crusts in the Mojave desert and describing Neophaeococcomyces mojavensis, and introducing the new genera and species Taxawa tesnikishii.</title>
        <authorList>
            <person name="Kurbessoian T."/>
            <person name="Stajich J.E."/>
        </authorList>
    </citation>
    <scope>NUCLEOTIDE SEQUENCE</scope>
    <source>
        <strain evidence="1">JES_115</strain>
    </source>
</reference>
<dbReference type="Proteomes" id="UP001172680">
    <property type="component" value="Unassembled WGS sequence"/>
</dbReference>
<comment type="caution">
    <text evidence="1">The sequence shown here is derived from an EMBL/GenBank/DDBJ whole genome shotgun (WGS) entry which is preliminary data.</text>
</comment>
<gene>
    <name evidence="1" type="ORF">H2199_007023</name>
</gene>
<name>A0ACC2YT88_9PEZI</name>
<proteinExistence type="predicted"/>
<protein>
    <submittedName>
        <fullName evidence="1">Uncharacterized protein</fullName>
    </submittedName>
</protein>
<evidence type="ECO:0000313" key="2">
    <source>
        <dbReference type="Proteomes" id="UP001172680"/>
    </source>
</evidence>
<sequence length="369" mass="39896">MAEMKAVAVSKYGGIGNLVAIKVAKPADPQGHDILVKVKATSLNPFDTKVRAGIYDDYPDYYSRAPPLPQILGSDGSGTVEAVGPEVSSFKPGDDVFYSGDPIKPGANAEYQLVDSRSVALKPKKLDYVEAASMPVAWMTAWEALVERLGIQEGEEAGILIVNGAGGVGSIASQVARHILRLPVVVTTTSRPETTEFSRAMGATHTVNHREDIPSQIRDLTLTVPIKYVFITHSTSQYLGPAAAVCAPLGKVCSIVQTKEFPMYGTEFMAKSLTFVWELLGSEAWYGIETDSYGKMLSRLAGLIDSGTIKCHLKQRLRLDLRGIRKAHEMIESGGVIGKAVHEITFFHIIEIHTLISSHVLTVACGKDI</sequence>
<organism evidence="1 2">
    <name type="scientific">Coniosporium tulheliwenetii</name>
    <dbReference type="NCBI Taxonomy" id="3383036"/>
    <lineage>
        <taxon>Eukaryota</taxon>
        <taxon>Fungi</taxon>
        <taxon>Dikarya</taxon>
        <taxon>Ascomycota</taxon>
        <taxon>Pezizomycotina</taxon>
        <taxon>Dothideomycetes</taxon>
        <taxon>Dothideomycetes incertae sedis</taxon>
        <taxon>Coniosporium</taxon>
    </lineage>
</organism>
<evidence type="ECO:0000313" key="1">
    <source>
        <dbReference type="EMBL" id="KAJ9638336.1"/>
    </source>
</evidence>